<dbReference type="Proteomes" id="UP000067061">
    <property type="component" value="Chromosome"/>
</dbReference>
<accession>A0AAC8WGL0</accession>
<gene>
    <name evidence="2" type="ORF">RO02_06735</name>
</gene>
<feature type="transmembrane region" description="Helical" evidence="1">
    <location>
        <begin position="6"/>
        <end position="28"/>
    </location>
</feature>
<organism evidence="2 3">
    <name type="scientific">Fusobacterium nucleatum subsp. polymorphum</name>
    <name type="common">Fusobacterium polymorphum</name>
    <dbReference type="NCBI Taxonomy" id="76857"/>
    <lineage>
        <taxon>Bacteria</taxon>
        <taxon>Fusobacteriati</taxon>
        <taxon>Fusobacteriota</taxon>
        <taxon>Fusobacteriia</taxon>
        <taxon>Fusobacteriales</taxon>
        <taxon>Fusobacteriaceae</taxon>
        <taxon>Fusobacterium</taxon>
    </lineage>
</organism>
<evidence type="ECO:0000313" key="2">
    <source>
        <dbReference type="EMBL" id="ALM94327.1"/>
    </source>
</evidence>
<keyword evidence="1" id="KW-1133">Transmembrane helix</keyword>
<reference evidence="2 3" key="1">
    <citation type="submission" date="2015-11" db="EMBL/GenBank/DDBJ databases">
        <authorList>
            <person name="Kook J.-K."/>
            <person name="Park S.-N."/>
            <person name="Lim Y.K."/>
            <person name="Jo E."/>
        </authorList>
    </citation>
    <scope>NUCLEOTIDE SEQUENCE [LARGE SCALE GENOMIC DNA]</scope>
    <source>
        <strain evidence="2 3">ChDC F306</strain>
    </source>
</reference>
<dbReference type="EMBL" id="CP013121">
    <property type="protein sequence ID" value="ALM94327.1"/>
    <property type="molecule type" value="Genomic_DNA"/>
</dbReference>
<evidence type="ECO:0000256" key="1">
    <source>
        <dbReference type="SAM" id="Phobius"/>
    </source>
</evidence>
<proteinExistence type="predicted"/>
<protein>
    <submittedName>
        <fullName evidence="2">Uncharacterized protein</fullName>
    </submittedName>
</protein>
<feature type="transmembrane region" description="Helical" evidence="1">
    <location>
        <begin position="56"/>
        <end position="75"/>
    </location>
</feature>
<evidence type="ECO:0000313" key="3">
    <source>
        <dbReference type="Proteomes" id="UP000067061"/>
    </source>
</evidence>
<feature type="transmembrane region" description="Helical" evidence="1">
    <location>
        <begin position="90"/>
        <end position="113"/>
    </location>
</feature>
<dbReference type="RefSeq" id="WP_060496311.1">
    <property type="nucleotide sequence ID" value="NZ_CP013121.1"/>
</dbReference>
<dbReference type="AlphaFoldDB" id="A0AAC8WGL0"/>
<keyword evidence="1" id="KW-0812">Transmembrane</keyword>
<sequence length="127" mass="15519">MTLSNYLKNYFFVVICIMIGMNFFAYLFNKMFSSKKDEKSIYTRETLKKELKEGTILFKWCLIVLTVFFLIMYLVQNNITEIKEHWKDPLLLVLPFYTILIIIRITELIDYYIKLWKIIKLEKKENY</sequence>
<name>A0AAC8WGL0_FUSNP</name>
<keyword evidence="1" id="KW-0472">Membrane</keyword>